<gene>
    <name evidence="1" type="ORF">COX44_00825</name>
</gene>
<evidence type="ECO:0000313" key="2">
    <source>
        <dbReference type="Proteomes" id="UP000231480"/>
    </source>
</evidence>
<dbReference type="Proteomes" id="UP000231480">
    <property type="component" value="Unassembled WGS sequence"/>
</dbReference>
<dbReference type="AlphaFoldDB" id="A0A2G9YDH0"/>
<comment type="caution">
    <text evidence="1">The sequence shown here is derived from an EMBL/GenBank/DDBJ whole genome shotgun (WGS) entry which is preliminary data.</text>
</comment>
<evidence type="ECO:0000313" key="1">
    <source>
        <dbReference type="EMBL" id="PIP17277.1"/>
    </source>
</evidence>
<proteinExistence type="predicted"/>
<reference evidence="1 2" key="1">
    <citation type="submission" date="2017-09" db="EMBL/GenBank/DDBJ databases">
        <title>Depth-based differentiation of microbial function through sediment-hosted aquifers and enrichment of novel symbionts in the deep terrestrial subsurface.</title>
        <authorList>
            <person name="Probst A.J."/>
            <person name="Ladd B."/>
            <person name="Jarett J.K."/>
            <person name="Geller-Mcgrath D.E."/>
            <person name="Sieber C.M."/>
            <person name="Emerson J.B."/>
            <person name="Anantharaman K."/>
            <person name="Thomas B.C."/>
            <person name="Malmstrom R."/>
            <person name="Stieglmeier M."/>
            <person name="Klingl A."/>
            <person name="Woyke T."/>
            <person name="Ryan C.M."/>
            <person name="Banfield J.F."/>
        </authorList>
    </citation>
    <scope>NUCLEOTIDE SEQUENCE [LARGE SCALE GENOMIC DNA]</scope>
    <source>
        <strain evidence="1">CG23_combo_of_CG06-09_8_20_14_all_37_13</strain>
    </source>
</reference>
<accession>A0A2G9YDH0</accession>
<organism evidence="1 2">
    <name type="scientific">Candidatus Portnoybacteria bacterium CG23_combo_of_CG06-09_8_20_14_all_37_13</name>
    <dbReference type="NCBI Taxonomy" id="1974819"/>
    <lineage>
        <taxon>Bacteria</taxon>
        <taxon>Candidatus Portnoyibacteriota</taxon>
    </lineage>
</organism>
<dbReference type="EMBL" id="PCRH01000018">
    <property type="protein sequence ID" value="PIP17277.1"/>
    <property type="molecule type" value="Genomic_DNA"/>
</dbReference>
<name>A0A2G9YDH0_9BACT</name>
<sequence length="127" mass="14497">MLISQKDNIIKIQSKEAGLEIGLSQAKINDFVIKNTGEYEIKNIFIEAISHGVYVITLEDVRICFLNKNELTDKELEAIDDVDILITDDQEPISEIEPSLVIFKKDIDKIAIKKKDLPREGTKIWKP</sequence>
<protein>
    <submittedName>
        <fullName evidence="1">Uncharacterized protein</fullName>
    </submittedName>
</protein>